<organism evidence="2 3">
    <name type="scientific">Streptomyces lavendofoliae</name>
    <dbReference type="NCBI Taxonomy" id="67314"/>
    <lineage>
        <taxon>Bacteria</taxon>
        <taxon>Bacillati</taxon>
        <taxon>Actinomycetota</taxon>
        <taxon>Actinomycetes</taxon>
        <taxon>Kitasatosporales</taxon>
        <taxon>Streptomycetaceae</taxon>
        <taxon>Streptomyces</taxon>
    </lineage>
</organism>
<reference evidence="2" key="1">
    <citation type="journal article" date="2014" name="Int. J. Syst. Evol. Microbiol.">
        <title>Complete genome sequence of Corynebacterium casei LMG S-19264T (=DSM 44701T), isolated from a smear-ripened cheese.</title>
        <authorList>
            <consortium name="US DOE Joint Genome Institute (JGI-PGF)"/>
            <person name="Walter F."/>
            <person name="Albersmeier A."/>
            <person name="Kalinowski J."/>
            <person name="Ruckert C."/>
        </authorList>
    </citation>
    <scope>NUCLEOTIDE SEQUENCE</scope>
    <source>
        <strain evidence="2">JCM 4391</strain>
    </source>
</reference>
<feature type="region of interest" description="Disordered" evidence="1">
    <location>
        <begin position="1"/>
        <end position="78"/>
    </location>
</feature>
<reference evidence="2" key="2">
    <citation type="submission" date="2020-09" db="EMBL/GenBank/DDBJ databases">
        <authorList>
            <person name="Sun Q."/>
            <person name="Ohkuma M."/>
        </authorList>
    </citation>
    <scope>NUCLEOTIDE SEQUENCE</scope>
    <source>
        <strain evidence="2">JCM 4391</strain>
    </source>
</reference>
<accession>A0A918HYL1</accession>
<name>A0A918HYL1_9ACTN</name>
<dbReference type="Proteomes" id="UP000636661">
    <property type="component" value="Unassembled WGS sequence"/>
</dbReference>
<feature type="compositionally biased region" description="Basic and acidic residues" evidence="1">
    <location>
        <begin position="1"/>
        <end position="10"/>
    </location>
</feature>
<dbReference type="EMBL" id="BMTP01000006">
    <property type="protein sequence ID" value="GGU37837.1"/>
    <property type="molecule type" value="Genomic_DNA"/>
</dbReference>
<evidence type="ECO:0000313" key="3">
    <source>
        <dbReference type="Proteomes" id="UP000636661"/>
    </source>
</evidence>
<comment type="caution">
    <text evidence="2">The sequence shown here is derived from an EMBL/GenBank/DDBJ whole genome shotgun (WGS) entry which is preliminary data.</text>
</comment>
<protein>
    <submittedName>
        <fullName evidence="2">Uncharacterized protein</fullName>
    </submittedName>
</protein>
<sequence>MGEELADRGQGRPTVRANADEPYDGAPEARRARRPGVPWPTRPASAGAATSDPARYADGRGGDRPARVRDARRLGGPV</sequence>
<dbReference type="AlphaFoldDB" id="A0A918HYL1"/>
<keyword evidence="3" id="KW-1185">Reference proteome</keyword>
<evidence type="ECO:0000256" key="1">
    <source>
        <dbReference type="SAM" id="MobiDB-lite"/>
    </source>
</evidence>
<proteinExistence type="predicted"/>
<gene>
    <name evidence="2" type="ORF">GCM10010274_26390</name>
</gene>
<feature type="compositionally biased region" description="Basic and acidic residues" evidence="1">
    <location>
        <begin position="55"/>
        <end position="78"/>
    </location>
</feature>
<evidence type="ECO:0000313" key="2">
    <source>
        <dbReference type="EMBL" id="GGU37837.1"/>
    </source>
</evidence>